<reference evidence="7 8" key="1">
    <citation type="submission" date="2014-09" db="EMBL/GenBank/DDBJ databases">
        <title>Whole Genome Shotgun of Flavobacterium aquatile LMG 4008.</title>
        <authorList>
            <person name="Gale A.N."/>
            <person name="Pipes S.E."/>
            <person name="Newman J.D."/>
        </authorList>
    </citation>
    <scope>NUCLEOTIDE SEQUENCE [LARGE SCALE GENOMIC DNA]</scope>
    <source>
        <strain evidence="7 8">LMG 4008</strain>
    </source>
</reference>
<dbReference type="AlphaFoldDB" id="A0A095U0K9"/>
<dbReference type="GO" id="GO:0005886">
    <property type="term" value="C:plasma membrane"/>
    <property type="evidence" value="ECO:0007669"/>
    <property type="project" value="UniProtKB-SubCell"/>
</dbReference>
<feature type="transmembrane region" description="Helical" evidence="6">
    <location>
        <begin position="298"/>
        <end position="319"/>
    </location>
</feature>
<feature type="transmembrane region" description="Helical" evidence="6">
    <location>
        <begin position="38"/>
        <end position="64"/>
    </location>
</feature>
<protein>
    <recommendedName>
        <fullName evidence="9">Polysaccharide biosynthesis protein</fullName>
    </recommendedName>
</protein>
<feature type="transmembrane region" description="Helical" evidence="6">
    <location>
        <begin position="191"/>
        <end position="210"/>
    </location>
</feature>
<keyword evidence="3 6" id="KW-0812">Transmembrane</keyword>
<evidence type="ECO:0000256" key="3">
    <source>
        <dbReference type="ARBA" id="ARBA00022692"/>
    </source>
</evidence>
<evidence type="ECO:0000256" key="2">
    <source>
        <dbReference type="ARBA" id="ARBA00022475"/>
    </source>
</evidence>
<feature type="transmembrane region" description="Helical" evidence="6">
    <location>
        <begin position="70"/>
        <end position="92"/>
    </location>
</feature>
<evidence type="ECO:0000313" key="7">
    <source>
        <dbReference type="EMBL" id="KGD68113.1"/>
    </source>
</evidence>
<feature type="transmembrane region" description="Helical" evidence="6">
    <location>
        <begin position="408"/>
        <end position="425"/>
    </location>
</feature>
<name>A0A095U0K9_9FLAO</name>
<dbReference type="EMBL" id="JRHH01000003">
    <property type="protein sequence ID" value="KGD68113.1"/>
    <property type="molecule type" value="Genomic_DNA"/>
</dbReference>
<feature type="transmembrane region" description="Helical" evidence="6">
    <location>
        <begin position="216"/>
        <end position="239"/>
    </location>
</feature>
<organism evidence="7 8">
    <name type="scientific">Flavobacterium aquatile LMG 4008 = ATCC 11947</name>
    <dbReference type="NCBI Taxonomy" id="1453498"/>
    <lineage>
        <taxon>Bacteria</taxon>
        <taxon>Pseudomonadati</taxon>
        <taxon>Bacteroidota</taxon>
        <taxon>Flavobacteriia</taxon>
        <taxon>Flavobacteriales</taxon>
        <taxon>Flavobacteriaceae</taxon>
        <taxon>Flavobacterium</taxon>
    </lineage>
</organism>
<accession>A0A095U0K9</accession>
<dbReference type="PANTHER" id="PTHR30250">
    <property type="entry name" value="PST FAMILY PREDICTED COLANIC ACID TRANSPORTER"/>
    <property type="match status" value="1"/>
</dbReference>
<feature type="transmembrane region" description="Helical" evidence="6">
    <location>
        <begin position="431"/>
        <end position="454"/>
    </location>
</feature>
<feature type="transmembrane region" description="Helical" evidence="6">
    <location>
        <begin position="340"/>
        <end position="358"/>
    </location>
</feature>
<gene>
    <name evidence="7" type="ORF">LG45_07395</name>
</gene>
<keyword evidence="2" id="KW-1003">Cell membrane</keyword>
<feature type="transmembrane region" description="Helical" evidence="6">
    <location>
        <begin position="153"/>
        <end position="170"/>
    </location>
</feature>
<feature type="transmembrane region" description="Helical" evidence="6">
    <location>
        <begin position="378"/>
        <end position="401"/>
    </location>
</feature>
<dbReference type="Proteomes" id="UP000029554">
    <property type="component" value="Unassembled WGS sequence"/>
</dbReference>
<keyword evidence="4 6" id="KW-1133">Transmembrane helix</keyword>
<sequence>MKYISHFFNLNKLYKLIEPIDLSTVDGRSKERKRRIKLTALSSATLKILSMAVPLLTLGMTYSYLNPEVYGLWSAVTTFFALFAFSDLGLGNGLQTKLSQAQGRDDLELCNKIISNTFFILLAITLLLLLIFLSIFWFCDWAALMNSQNSETMVIAASVVFVIVVPKLLSIPVAIIQRTQLALQEGYRSDMWGIVGYVINLISIIIIVKFEFGKLTLLAFTSFLPFVVSAVNMFVYFNFQRKELKIKYKLFNFQMSKSLLSLGIFFSILSILTTIGISMDTFIVAKTCNLKEAGSFSIIYKVATIFSAIVTILSAPLWGANGEALARGDVDWVKSNTKKTSMIMGMTSIAIVIVFLSLNKFIFNLWLGEEFEFSFGTLFWLSIMQVLLAFISPYFMILNALGEIKIQILLFALYTPITIALKYYLSLIYGITVIPMIGSITYLFFIVLWVYYFANKKINKYKFESTLT</sequence>
<dbReference type="STRING" id="1453498.LG45_07395"/>
<keyword evidence="5 6" id="KW-0472">Membrane</keyword>
<evidence type="ECO:0000256" key="6">
    <source>
        <dbReference type="SAM" id="Phobius"/>
    </source>
</evidence>
<evidence type="ECO:0008006" key="9">
    <source>
        <dbReference type="Google" id="ProtNLM"/>
    </source>
</evidence>
<keyword evidence="8" id="KW-1185">Reference proteome</keyword>
<evidence type="ECO:0000256" key="4">
    <source>
        <dbReference type="ARBA" id="ARBA00022989"/>
    </source>
</evidence>
<dbReference type="RefSeq" id="WP_035125719.1">
    <property type="nucleotide sequence ID" value="NZ_JRHH01000003.1"/>
</dbReference>
<comment type="caution">
    <text evidence="7">The sequence shown here is derived from an EMBL/GenBank/DDBJ whole genome shotgun (WGS) entry which is preliminary data.</text>
</comment>
<comment type="subcellular location">
    <subcellularLocation>
        <location evidence="1">Cell membrane</location>
        <topology evidence="1">Multi-pass membrane protein</topology>
    </subcellularLocation>
</comment>
<dbReference type="InterPro" id="IPR002797">
    <property type="entry name" value="Polysacc_synth"/>
</dbReference>
<feature type="transmembrane region" description="Helical" evidence="6">
    <location>
        <begin position="113"/>
        <end position="138"/>
    </location>
</feature>
<evidence type="ECO:0000256" key="5">
    <source>
        <dbReference type="ARBA" id="ARBA00023136"/>
    </source>
</evidence>
<dbReference type="PANTHER" id="PTHR30250:SF11">
    <property type="entry name" value="O-ANTIGEN TRANSPORTER-RELATED"/>
    <property type="match status" value="1"/>
</dbReference>
<proteinExistence type="predicted"/>
<dbReference type="Pfam" id="PF01943">
    <property type="entry name" value="Polysacc_synt"/>
    <property type="match status" value="1"/>
</dbReference>
<evidence type="ECO:0000313" key="8">
    <source>
        <dbReference type="Proteomes" id="UP000029554"/>
    </source>
</evidence>
<dbReference type="OrthoDB" id="512217at2"/>
<feature type="transmembrane region" description="Helical" evidence="6">
    <location>
        <begin position="259"/>
        <end position="278"/>
    </location>
</feature>
<evidence type="ECO:0000256" key="1">
    <source>
        <dbReference type="ARBA" id="ARBA00004651"/>
    </source>
</evidence>
<dbReference type="eggNOG" id="COG2244">
    <property type="taxonomic scope" value="Bacteria"/>
</dbReference>
<dbReference type="InterPro" id="IPR050833">
    <property type="entry name" value="Poly_Biosynth_Transport"/>
</dbReference>